<reference evidence="4 5" key="1">
    <citation type="submission" date="2020-08" db="EMBL/GenBank/DDBJ databases">
        <authorList>
            <person name="Liu C."/>
            <person name="Sun Q."/>
        </authorList>
    </citation>
    <scope>NUCLEOTIDE SEQUENCE [LARGE SCALE GENOMIC DNA]</scope>
    <source>
        <strain evidence="4 5">NSJ-29</strain>
    </source>
</reference>
<evidence type="ECO:0000259" key="3">
    <source>
        <dbReference type="PROSITE" id="PS51186"/>
    </source>
</evidence>
<dbReference type="SUPFAM" id="SSF55729">
    <property type="entry name" value="Acyl-CoA N-acyltransferases (Nat)"/>
    <property type="match status" value="1"/>
</dbReference>
<dbReference type="PANTHER" id="PTHR42919">
    <property type="entry name" value="N-ALPHA-ACETYLTRANSFERASE"/>
    <property type="match status" value="1"/>
</dbReference>
<dbReference type="Pfam" id="PF00583">
    <property type="entry name" value="Acetyltransf_1"/>
    <property type="match status" value="1"/>
</dbReference>
<keyword evidence="5" id="KW-1185">Reference proteome</keyword>
<proteinExistence type="predicted"/>
<evidence type="ECO:0000313" key="4">
    <source>
        <dbReference type="EMBL" id="QNM10583.1"/>
    </source>
</evidence>
<keyword evidence="2" id="KW-0012">Acyltransferase</keyword>
<dbReference type="InterPro" id="IPR051556">
    <property type="entry name" value="N-term/lysine_N-AcTrnsfr"/>
</dbReference>
<dbReference type="GO" id="GO:0016747">
    <property type="term" value="F:acyltransferase activity, transferring groups other than amino-acyl groups"/>
    <property type="evidence" value="ECO:0007669"/>
    <property type="project" value="InterPro"/>
</dbReference>
<gene>
    <name evidence="4" type="ORF">H9Q79_17970</name>
</gene>
<dbReference type="PANTHER" id="PTHR42919:SF8">
    <property type="entry name" value="N-ALPHA-ACETYLTRANSFERASE 50"/>
    <property type="match status" value="1"/>
</dbReference>
<dbReference type="InterPro" id="IPR000182">
    <property type="entry name" value="GNAT_dom"/>
</dbReference>
<feature type="domain" description="N-acetyltransferase" evidence="3">
    <location>
        <begin position="3"/>
        <end position="158"/>
    </location>
</feature>
<evidence type="ECO:0000313" key="5">
    <source>
        <dbReference type="Proteomes" id="UP000515860"/>
    </source>
</evidence>
<protein>
    <submittedName>
        <fullName evidence="4">GNAT family N-acetyltransferase</fullName>
    </submittedName>
</protein>
<accession>A0A7G9GIF1</accession>
<dbReference type="InterPro" id="IPR016181">
    <property type="entry name" value="Acyl_CoA_acyltransferase"/>
</dbReference>
<organism evidence="4 5">
    <name type="scientific">Wansuia hejianensis</name>
    <dbReference type="NCBI Taxonomy" id="2763667"/>
    <lineage>
        <taxon>Bacteria</taxon>
        <taxon>Bacillati</taxon>
        <taxon>Bacillota</taxon>
        <taxon>Clostridia</taxon>
        <taxon>Lachnospirales</taxon>
        <taxon>Lachnospiraceae</taxon>
        <taxon>Wansuia</taxon>
    </lineage>
</organism>
<dbReference type="Gene3D" id="3.40.630.30">
    <property type="match status" value="1"/>
</dbReference>
<dbReference type="KEGG" id="whj:H9Q79_17970"/>
<evidence type="ECO:0000256" key="2">
    <source>
        <dbReference type="ARBA" id="ARBA00023315"/>
    </source>
</evidence>
<dbReference type="AlphaFoldDB" id="A0A7G9GIF1"/>
<name>A0A7G9GIF1_9FIRM</name>
<evidence type="ECO:0000256" key="1">
    <source>
        <dbReference type="ARBA" id="ARBA00022679"/>
    </source>
</evidence>
<dbReference type="PROSITE" id="PS51186">
    <property type="entry name" value="GNAT"/>
    <property type="match status" value="1"/>
</dbReference>
<dbReference type="Proteomes" id="UP000515860">
    <property type="component" value="Chromosome"/>
</dbReference>
<dbReference type="CDD" id="cd04301">
    <property type="entry name" value="NAT_SF"/>
    <property type="match status" value="1"/>
</dbReference>
<dbReference type="EMBL" id="CP060635">
    <property type="protein sequence ID" value="QNM10583.1"/>
    <property type="molecule type" value="Genomic_DNA"/>
</dbReference>
<sequence>MNYIIREIKKSEYPLLNDFLYETIFQKDGNNLVSKDMIKHPALQQYIREFGTQKDDFCLCAEVKGTVIGAVWTRCIEGFGTVDKSAPELAISIYQDYRGQGIGTDLMKHMLKLLKNKGYQKTSLSVQKENYAVRMYLNLGYEVVDEKEEEYILQYLFA</sequence>
<keyword evidence="1 4" id="KW-0808">Transferase</keyword>